<organism evidence="2 3">
    <name type="scientific">Paenibacillus prosopidis</name>
    <dbReference type="NCBI Taxonomy" id="630520"/>
    <lineage>
        <taxon>Bacteria</taxon>
        <taxon>Bacillati</taxon>
        <taxon>Bacillota</taxon>
        <taxon>Bacilli</taxon>
        <taxon>Bacillales</taxon>
        <taxon>Paenibacillaceae</taxon>
        <taxon>Paenibacillus</taxon>
    </lineage>
</organism>
<dbReference type="EMBL" id="QPJD01000007">
    <property type="protein sequence ID" value="RCW47977.1"/>
    <property type="molecule type" value="Genomic_DNA"/>
</dbReference>
<dbReference type="Gene3D" id="3.30.70.1790">
    <property type="entry name" value="RepB DNA-primase, N-terminal domain"/>
    <property type="match status" value="1"/>
</dbReference>
<evidence type="ECO:0000313" key="3">
    <source>
        <dbReference type="Proteomes" id="UP000252415"/>
    </source>
</evidence>
<protein>
    <submittedName>
        <fullName evidence="2">Uncharacterized protein</fullName>
    </submittedName>
</protein>
<gene>
    <name evidence="2" type="ORF">DFP97_107179</name>
</gene>
<dbReference type="OrthoDB" id="6008408at2"/>
<dbReference type="Proteomes" id="UP000252415">
    <property type="component" value="Unassembled WGS sequence"/>
</dbReference>
<feature type="region of interest" description="Disordered" evidence="1">
    <location>
        <begin position="39"/>
        <end position="60"/>
    </location>
</feature>
<dbReference type="AlphaFoldDB" id="A0A368W3I6"/>
<dbReference type="RefSeq" id="WP_114380376.1">
    <property type="nucleotide sequence ID" value="NZ_QPJD01000007.1"/>
</dbReference>
<proteinExistence type="predicted"/>
<evidence type="ECO:0000256" key="1">
    <source>
        <dbReference type="SAM" id="MobiDB-lite"/>
    </source>
</evidence>
<evidence type="ECO:0000313" key="2">
    <source>
        <dbReference type="EMBL" id="RCW47977.1"/>
    </source>
</evidence>
<accession>A0A368W3I6</accession>
<comment type="caution">
    <text evidence="2">The sequence shown here is derived from an EMBL/GenBank/DDBJ whole genome shotgun (WGS) entry which is preliminary data.</text>
</comment>
<keyword evidence="3" id="KW-1185">Reference proteome</keyword>
<reference evidence="2 3" key="1">
    <citation type="submission" date="2018-07" db="EMBL/GenBank/DDBJ databases">
        <title>Genomic Encyclopedia of Type Strains, Phase III (KMG-III): the genomes of soil and plant-associated and newly described type strains.</title>
        <authorList>
            <person name="Whitman W."/>
        </authorList>
    </citation>
    <scope>NUCLEOTIDE SEQUENCE [LARGE SCALE GENOMIC DNA]</scope>
    <source>
        <strain evidence="2 3">CECT 7506</strain>
    </source>
</reference>
<name>A0A368W3I6_9BACL</name>
<sequence>MMPSQTPYSSRVRQSSSQLHQFINKLRYKENESVHFLLVHDSDRNKRSNTSSSNHSNHKRAIRLYKPLKRLETRIPQIKLYAKNNNPIHLLSQNANGYAVFMGINVGGTKDSEIEEIRAQFIDVDLNKISGRFTTIEPNKRIQKLKKEFLRKNWSRIRDAMIVETYNGYHIYWPIVGGTIGKFVPIQKALVRTFNSDPAITNLARVMRIPGFYHMKNPDRPFLVRVIRWGRKRPFSQDELIDALSLRP</sequence>